<dbReference type="EMBL" id="AZBU02000007">
    <property type="protein sequence ID" value="TKR70239.1"/>
    <property type="molecule type" value="Genomic_DNA"/>
</dbReference>
<evidence type="ECO:0000313" key="1">
    <source>
        <dbReference type="EMBL" id="TKR70239.1"/>
    </source>
</evidence>
<evidence type="ECO:0000313" key="2">
    <source>
        <dbReference type="Proteomes" id="UP000298663"/>
    </source>
</evidence>
<name>A0A4U5ML84_STECR</name>
<dbReference type="AlphaFoldDB" id="A0A4U5ML84"/>
<sequence length="69" mass="7649">MDPISQWTNTCLKMFAALFREIIGASCCRPPCFDSRGPLVGAGVGHLPCEGPFVRSVLQPYLKFENVFE</sequence>
<organism evidence="1 2">
    <name type="scientific">Steinernema carpocapsae</name>
    <name type="common">Entomopathogenic nematode</name>
    <dbReference type="NCBI Taxonomy" id="34508"/>
    <lineage>
        <taxon>Eukaryota</taxon>
        <taxon>Metazoa</taxon>
        <taxon>Ecdysozoa</taxon>
        <taxon>Nematoda</taxon>
        <taxon>Chromadorea</taxon>
        <taxon>Rhabditida</taxon>
        <taxon>Tylenchina</taxon>
        <taxon>Panagrolaimomorpha</taxon>
        <taxon>Strongyloidoidea</taxon>
        <taxon>Steinernematidae</taxon>
        <taxon>Steinernema</taxon>
    </lineage>
</organism>
<gene>
    <name evidence="1" type="ORF">L596_022287</name>
</gene>
<reference evidence="1 2" key="1">
    <citation type="journal article" date="2015" name="Genome Biol.">
        <title>Comparative genomics of Steinernema reveals deeply conserved gene regulatory networks.</title>
        <authorList>
            <person name="Dillman A.R."/>
            <person name="Macchietto M."/>
            <person name="Porter C.F."/>
            <person name="Rogers A."/>
            <person name="Williams B."/>
            <person name="Antoshechkin I."/>
            <person name="Lee M.M."/>
            <person name="Goodwin Z."/>
            <person name="Lu X."/>
            <person name="Lewis E.E."/>
            <person name="Goodrich-Blair H."/>
            <person name="Stock S.P."/>
            <person name="Adams B.J."/>
            <person name="Sternberg P.W."/>
            <person name="Mortazavi A."/>
        </authorList>
    </citation>
    <scope>NUCLEOTIDE SEQUENCE [LARGE SCALE GENOMIC DNA]</scope>
    <source>
        <strain evidence="1 2">ALL</strain>
    </source>
</reference>
<keyword evidence="2" id="KW-1185">Reference proteome</keyword>
<reference evidence="1 2" key="2">
    <citation type="journal article" date="2019" name="G3 (Bethesda)">
        <title>Hybrid Assembly of the Genome of the Entomopathogenic Nematode Steinernema carpocapsae Identifies the X-Chromosome.</title>
        <authorList>
            <person name="Serra L."/>
            <person name="Macchietto M."/>
            <person name="Macias-Munoz A."/>
            <person name="McGill C.J."/>
            <person name="Rodriguez I.M."/>
            <person name="Rodriguez B."/>
            <person name="Murad R."/>
            <person name="Mortazavi A."/>
        </authorList>
    </citation>
    <scope>NUCLEOTIDE SEQUENCE [LARGE SCALE GENOMIC DNA]</scope>
    <source>
        <strain evidence="1 2">ALL</strain>
    </source>
</reference>
<dbReference type="Proteomes" id="UP000298663">
    <property type="component" value="Unassembled WGS sequence"/>
</dbReference>
<comment type="caution">
    <text evidence="1">The sequence shown here is derived from an EMBL/GenBank/DDBJ whole genome shotgun (WGS) entry which is preliminary data.</text>
</comment>
<proteinExistence type="predicted"/>
<accession>A0A4U5ML84</accession>
<protein>
    <submittedName>
        <fullName evidence="1">Uncharacterized protein</fullName>
    </submittedName>
</protein>